<protein>
    <recommendedName>
        <fullName evidence="2">palmitoyl-protein hydrolase</fullName>
        <ecNumber evidence="2">3.1.2.22</ecNumber>
    </recommendedName>
</protein>
<gene>
    <name evidence="7" type="ORF">BDY17DRAFT_303871</name>
</gene>
<keyword evidence="8" id="KW-1185">Reference proteome</keyword>
<keyword evidence="3 6" id="KW-0732">Signal</keyword>
<proteinExistence type="inferred from homology"/>
<dbReference type="InterPro" id="IPR029058">
    <property type="entry name" value="AB_hydrolase_fold"/>
</dbReference>
<dbReference type="SUPFAM" id="SSF53474">
    <property type="entry name" value="alpha/beta-Hydrolases"/>
    <property type="match status" value="1"/>
</dbReference>
<dbReference type="Pfam" id="PF02089">
    <property type="entry name" value="Palm_thioest"/>
    <property type="match status" value="1"/>
</dbReference>
<feature type="chain" id="PRO_5025435033" description="palmitoyl-protein hydrolase" evidence="6">
    <location>
        <begin position="19"/>
        <end position="339"/>
    </location>
</feature>
<keyword evidence="4 7" id="KW-0378">Hydrolase</keyword>
<keyword evidence="5" id="KW-0325">Glycoprotein</keyword>
<dbReference type="GO" id="GO:0008474">
    <property type="term" value="F:palmitoyl-(protein) hydrolase activity"/>
    <property type="evidence" value="ECO:0007669"/>
    <property type="project" value="UniProtKB-EC"/>
</dbReference>
<dbReference type="FunFam" id="3.40.50.1820:FF:000107">
    <property type="entry name" value="Palmitoyl-protein thioesterase 1"/>
    <property type="match status" value="1"/>
</dbReference>
<evidence type="ECO:0000256" key="6">
    <source>
        <dbReference type="SAM" id="SignalP"/>
    </source>
</evidence>
<dbReference type="Gene3D" id="3.40.50.1820">
    <property type="entry name" value="alpha/beta hydrolase"/>
    <property type="match status" value="1"/>
</dbReference>
<accession>A0A6A6PHG1</accession>
<organism evidence="7 8">
    <name type="scientific">Neohortaea acidophila</name>
    <dbReference type="NCBI Taxonomy" id="245834"/>
    <lineage>
        <taxon>Eukaryota</taxon>
        <taxon>Fungi</taxon>
        <taxon>Dikarya</taxon>
        <taxon>Ascomycota</taxon>
        <taxon>Pezizomycotina</taxon>
        <taxon>Dothideomycetes</taxon>
        <taxon>Dothideomycetidae</taxon>
        <taxon>Mycosphaerellales</taxon>
        <taxon>Teratosphaeriaceae</taxon>
        <taxon>Neohortaea</taxon>
    </lineage>
</organism>
<dbReference type="EMBL" id="MU001641">
    <property type="protein sequence ID" value="KAF2479439.1"/>
    <property type="molecule type" value="Genomic_DNA"/>
</dbReference>
<evidence type="ECO:0000256" key="4">
    <source>
        <dbReference type="ARBA" id="ARBA00022801"/>
    </source>
</evidence>
<comment type="similarity">
    <text evidence="1">Belongs to the palmitoyl-protein thioesterase family.</text>
</comment>
<dbReference type="Proteomes" id="UP000799767">
    <property type="component" value="Unassembled WGS sequence"/>
</dbReference>
<feature type="signal peptide" evidence="6">
    <location>
        <begin position="1"/>
        <end position="18"/>
    </location>
</feature>
<dbReference type="GeneID" id="54475650"/>
<sequence length="339" mass="37912">MRLLHLPALFALLSFSSALPTTASSKPLPLLIWHGLGDRYDAEGLHSTGELAQKVHPGLYVYYIRTDEDGSADRTNSFFGNVTQQIAQVCAAIHADPFLAPPEDRKHEDIRVDALGFSQGGQFLRGLVERCEGLSVRSLVTFGSQHNGIAQFQKCGDLDFVCKGASALVKNNAWTEYVQNKVVPAQYYRPLNESTGGPTDGYLEHSNFLADVNNERAEKNATYKERIAAMEKFVMFVFDEDETVVPKETGWFAEVNATSGEVTDLRNRAIYKEDWLGLKQLDKKGGLEFRATKGPHMRLTDVVLKKTFKEFFGPERKTKNAAVALADKAWRYFAHQDVL</sequence>
<dbReference type="RefSeq" id="XP_033586009.1">
    <property type="nucleotide sequence ID" value="XM_033734648.1"/>
</dbReference>
<name>A0A6A6PHG1_9PEZI</name>
<evidence type="ECO:0000256" key="1">
    <source>
        <dbReference type="ARBA" id="ARBA00010758"/>
    </source>
</evidence>
<dbReference type="PANTHER" id="PTHR11247">
    <property type="entry name" value="PALMITOYL-PROTEIN THIOESTERASE/DOLICHYLDIPHOSPHATASE 1"/>
    <property type="match status" value="1"/>
</dbReference>
<dbReference type="OrthoDB" id="10263094at2759"/>
<evidence type="ECO:0000256" key="5">
    <source>
        <dbReference type="ARBA" id="ARBA00023180"/>
    </source>
</evidence>
<evidence type="ECO:0000313" key="7">
    <source>
        <dbReference type="EMBL" id="KAF2479439.1"/>
    </source>
</evidence>
<evidence type="ECO:0000313" key="8">
    <source>
        <dbReference type="Proteomes" id="UP000799767"/>
    </source>
</evidence>
<dbReference type="AlphaFoldDB" id="A0A6A6PHG1"/>
<dbReference type="EC" id="3.1.2.22" evidence="2"/>
<evidence type="ECO:0000256" key="2">
    <source>
        <dbReference type="ARBA" id="ARBA00012423"/>
    </source>
</evidence>
<dbReference type="PANTHER" id="PTHR11247:SF8">
    <property type="entry name" value="PALMITOYL-PROTEIN THIOESTERASE 1"/>
    <property type="match status" value="1"/>
</dbReference>
<evidence type="ECO:0000256" key="3">
    <source>
        <dbReference type="ARBA" id="ARBA00022729"/>
    </source>
</evidence>
<reference evidence="7" key="1">
    <citation type="journal article" date="2020" name="Stud. Mycol.">
        <title>101 Dothideomycetes genomes: a test case for predicting lifestyles and emergence of pathogens.</title>
        <authorList>
            <person name="Haridas S."/>
            <person name="Albert R."/>
            <person name="Binder M."/>
            <person name="Bloem J."/>
            <person name="Labutti K."/>
            <person name="Salamov A."/>
            <person name="Andreopoulos B."/>
            <person name="Baker S."/>
            <person name="Barry K."/>
            <person name="Bills G."/>
            <person name="Bluhm B."/>
            <person name="Cannon C."/>
            <person name="Castanera R."/>
            <person name="Culley D."/>
            <person name="Daum C."/>
            <person name="Ezra D."/>
            <person name="Gonzalez J."/>
            <person name="Henrissat B."/>
            <person name="Kuo A."/>
            <person name="Liang C."/>
            <person name="Lipzen A."/>
            <person name="Lutzoni F."/>
            <person name="Magnuson J."/>
            <person name="Mondo S."/>
            <person name="Nolan M."/>
            <person name="Ohm R."/>
            <person name="Pangilinan J."/>
            <person name="Park H.-J."/>
            <person name="Ramirez L."/>
            <person name="Alfaro M."/>
            <person name="Sun H."/>
            <person name="Tritt A."/>
            <person name="Yoshinaga Y."/>
            <person name="Zwiers L.-H."/>
            <person name="Turgeon B."/>
            <person name="Goodwin S."/>
            <person name="Spatafora J."/>
            <person name="Crous P."/>
            <person name="Grigoriev I."/>
        </authorList>
    </citation>
    <scope>NUCLEOTIDE SEQUENCE</scope>
    <source>
        <strain evidence="7">CBS 113389</strain>
    </source>
</reference>